<dbReference type="AlphaFoldDB" id="A0A1Y2L1K0"/>
<protein>
    <submittedName>
        <fullName evidence="1">Uncharacterized protein</fullName>
    </submittedName>
</protein>
<evidence type="ECO:0000313" key="1">
    <source>
        <dbReference type="EMBL" id="OSQ38985.1"/>
    </source>
</evidence>
<dbReference type="Proteomes" id="UP000193391">
    <property type="component" value="Unassembled WGS sequence"/>
</dbReference>
<gene>
    <name evidence="1" type="ORF">TMES_09805</name>
</gene>
<proteinExistence type="predicted"/>
<sequence length="73" mass="8555">MRTVYQSTDDHGHVLRTLKLQNEDHPNPVYLGIVIREREVLFQTRESTSRDQVLQKIKEFVAAHRPEMSLQPA</sequence>
<keyword evidence="2" id="KW-1185">Reference proteome</keyword>
<comment type="caution">
    <text evidence="1">The sequence shown here is derived from an EMBL/GenBank/DDBJ whole genome shotgun (WGS) entry which is preliminary data.</text>
</comment>
<evidence type="ECO:0000313" key="2">
    <source>
        <dbReference type="Proteomes" id="UP000193391"/>
    </source>
</evidence>
<accession>A0A1Y2L1K0</accession>
<organism evidence="1 2">
    <name type="scientific">Thalassospira mesophila</name>
    <dbReference type="NCBI Taxonomy" id="1293891"/>
    <lineage>
        <taxon>Bacteria</taxon>
        <taxon>Pseudomonadati</taxon>
        <taxon>Pseudomonadota</taxon>
        <taxon>Alphaproteobacteria</taxon>
        <taxon>Rhodospirillales</taxon>
        <taxon>Thalassospiraceae</taxon>
        <taxon>Thalassospira</taxon>
    </lineage>
</organism>
<reference evidence="1 2" key="1">
    <citation type="submission" date="2014-03" db="EMBL/GenBank/DDBJ databases">
        <title>The draft genome sequence of Thalassospira mesophila JCM 18969.</title>
        <authorList>
            <person name="Lai Q."/>
            <person name="Shao Z."/>
        </authorList>
    </citation>
    <scope>NUCLEOTIDE SEQUENCE [LARGE SCALE GENOMIC DNA]</scope>
    <source>
        <strain evidence="1 2">JCM 18969</strain>
    </source>
</reference>
<name>A0A1Y2L1K0_9PROT</name>
<dbReference type="OrthoDB" id="7363480at2"/>
<dbReference type="EMBL" id="JFKA01000003">
    <property type="protein sequence ID" value="OSQ38985.1"/>
    <property type="molecule type" value="Genomic_DNA"/>
</dbReference>
<dbReference type="RefSeq" id="WP_085581923.1">
    <property type="nucleotide sequence ID" value="NZ_JFKA01000003.1"/>
</dbReference>